<dbReference type="Proteomes" id="UP000320085">
    <property type="component" value="Unassembled WGS sequence"/>
</dbReference>
<dbReference type="InterPro" id="IPR001584">
    <property type="entry name" value="Integrase_cat-core"/>
</dbReference>
<evidence type="ECO:0000256" key="1">
    <source>
        <dbReference type="ARBA" id="ARBA00009277"/>
    </source>
</evidence>
<feature type="domain" description="Integrase catalytic" evidence="2">
    <location>
        <begin position="100"/>
        <end position="286"/>
    </location>
</feature>
<dbReference type="PANTHER" id="PTHR35004:SF8">
    <property type="entry name" value="TRANSPOSASE RV3428C-RELATED"/>
    <property type="match status" value="1"/>
</dbReference>
<dbReference type="InterPro" id="IPR054353">
    <property type="entry name" value="IstA-like_C"/>
</dbReference>
<dbReference type="PROSITE" id="PS50994">
    <property type="entry name" value="INTEGRASE"/>
    <property type="match status" value="1"/>
</dbReference>
<dbReference type="InterPro" id="IPR012337">
    <property type="entry name" value="RNaseH-like_sf"/>
</dbReference>
<reference evidence="4 5" key="1">
    <citation type="submission" date="2019-06" db="EMBL/GenBank/DDBJ databases">
        <title>Sequencing the genomes of 1000 actinobacteria strains.</title>
        <authorList>
            <person name="Klenk H.-P."/>
        </authorList>
    </citation>
    <scope>NUCLEOTIDE SEQUENCE [LARGE SCALE GENOMIC DNA]</scope>
    <source>
        <strain evidence="4 5">DSM 21776</strain>
    </source>
</reference>
<dbReference type="InterPro" id="IPR036397">
    <property type="entry name" value="RNaseH_sf"/>
</dbReference>
<evidence type="ECO:0000313" key="4">
    <source>
        <dbReference type="EMBL" id="TQN47040.1"/>
    </source>
</evidence>
<accession>A0A543PSI2</accession>
<comment type="caution">
    <text evidence="4">The sequence shown here is derived from an EMBL/GenBank/DDBJ whole genome shotgun (WGS) entry which is preliminary data.</text>
</comment>
<dbReference type="EMBL" id="VFQF01000001">
    <property type="protein sequence ID" value="TQN47040.1"/>
    <property type="molecule type" value="Genomic_DNA"/>
</dbReference>
<dbReference type="EMBL" id="VFQF01000002">
    <property type="protein sequence ID" value="TQN46280.1"/>
    <property type="molecule type" value="Genomic_DNA"/>
</dbReference>
<protein>
    <submittedName>
        <fullName evidence="4">Transposase</fullName>
    </submittedName>
</protein>
<dbReference type="SUPFAM" id="SSF53098">
    <property type="entry name" value="Ribonuclease H-like"/>
    <property type="match status" value="1"/>
</dbReference>
<organism evidence="4 5">
    <name type="scientific">Humibacillus xanthopallidus</name>
    <dbReference type="NCBI Taxonomy" id="412689"/>
    <lineage>
        <taxon>Bacteria</taxon>
        <taxon>Bacillati</taxon>
        <taxon>Actinomycetota</taxon>
        <taxon>Actinomycetes</taxon>
        <taxon>Micrococcales</taxon>
        <taxon>Intrasporangiaceae</taxon>
        <taxon>Humibacillus</taxon>
    </lineage>
</organism>
<comment type="similarity">
    <text evidence="1">Belongs to the transposase IS21/IS408/IS1162 family.</text>
</comment>
<dbReference type="Pfam" id="PF22483">
    <property type="entry name" value="Mu-transpos_C_2"/>
    <property type="match status" value="1"/>
</dbReference>
<dbReference type="AlphaFoldDB" id="A0A543PSI2"/>
<name>A0A543PSI2_9MICO</name>
<dbReference type="Gene3D" id="3.30.420.10">
    <property type="entry name" value="Ribonuclease H-like superfamily/Ribonuclease H"/>
    <property type="match status" value="1"/>
</dbReference>
<evidence type="ECO:0000313" key="3">
    <source>
        <dbReference type="EMBL" id="TQN46280.1"/>
    </source>
</evidence>
<dbReference type="GO" id="GO:0003676">
    <property type="term" value="F:nucleic acid binding"/>
    <property type="evidence" value="ECO:0007669"/>
    <property type="project" value="InterPro"/>
</dbReference>
<evidence type="ECO:0000313" key="5">
    <source>
        <dbReference type="Proteomes" id="UP000320085"/>
    </source>
</evidence>
<dbReference type="PANTHER" id="PTHR35004">
    <property type="entry name" value="TRANSPOSASE RV3428C-RELATED"/>
    <property type="match status" value="1"/>
</dbReference>
<evidence type="ECO:0000259" key="2">
    <source>
        <dbReference type="PROSITE" id="PS50994"/>
    </source>
</evidence>
<sequence>MEDWAEIRRLHRAEEMPIKVIARTLGVARNTVRAALAADGPPKYARTPAGSAVDAFEALIREQLQAVPTMPATVIAERVGWTRGLTVFKERVRELRPAYLPPDPASRTTYEAGELAQFDFWFPPIELPVGFGQSRTAKRLPVMTMVSGYSRFAGATLIPSRDTEDLYAGWWRLLSEQLGAVPRTLVWDGEGAVGRWRARAPELTLDCQAFRGVLGVKVYICKPADPEAKGMLERFHDYLERSFLPGRRFTSPADFNTQLAGFLVKANARRMRVLGCRPDDRVGADRAAMLALPPVAPEVGWRATTRLPRDHYIRLDSNDYSVHPSVIGRRVEVHADLDRVWVTCEGTVVADHARVWAWHQTITDFEHAVAAKLLRRGRADLLRPVPDPGSGDQVEVRPLGTYDAAFGLDGLDDELDGQVS</sequence>
<gene>
    <name evidence="4" type="ORF">FHX52_0131</name>
    <name evidence="3" type="ORF">FHX52_2986</name>
</gene>
<dbReference type="NCBIfam" id="NF033546">
    <property type="entry name" value="transpos_IS21"/>
    <property type="match status" value="1"/>
</dbReference>
<dbReference type="GO" id="GO:0015074">
    <property type="term" value="P:DNA integration"/>
    <property type="evidence" value="ECO:0007669"/>
    <property type="project" value="InterPro"/>
</dbReference>
<proteinExistence type="inferred from homology"/>